<dbReference type="Gene3D" id="1.10.10.10">
    <property type="entry name" value="Winged helix-like DNA-binding domain superfamily/Winged helix DNA-binding domain"/>
    <property type="match status" value="1"/>
</dbReference>
<dbReference type="InterPro" id="IPR005119">
    <property type="entry name" value="LysR_subst-bd"/>
</dbReference>
<evidence type="ECO:0000313" key="7">
    <source>
        <dbReference type="Proteomes" id="UP000218505"/>
    </source>
</evidence>
<protein>
    <submittedName>
        <fullName evidence="6">LysR family transcriptional regulator</fullName>
    </submittedName>
</protein>
<organism evidence="6 7">
    <name type="scientific">Actinosynnema pretiosum</name>
    <dbReference type="NCBI Taxonomy" id="42197"/>
    <lineage>
        <taxon>Bacteria</taxon>
        <taxon>Bacillati</taxon>
        <taxon>Actinomycetota</taxon>
        <taxon>Actinomycetes</taxon>
        <taxon>Pseudonocardiales</taxon>
        <taxon>Pseudonocardiaceae</taxon>
        <taxon>Actinosynnema</taxon>
    </lineage>
</organism>
<dbReference type="InterPro" id="IPR036390">
    <property type="entry name" value="WH_DNA-bd_sf"/>
</dbReference>
<dbReference type="PANTHER" id="PTHR30346">
    <property type="entry name" value="TRANSCRIPTIONAL DUAL REGULATOR HCAR-RELATED"/>
    <property type="match status" value="1"/>
</dbReference>
<dbReference type="SUPFAM" id="SSF53850">
    <property type="entry name" value="Periplasmic binding protein-like II"/>
    <property type="match status" value="1"/>
</dbReference>
<name>A0A290Z6H8_9PSEU</name>
<dbReference type="SUPFAM" id="SSF46785">
    <property type="entry name" value="Winged helix' DNA-binding domain"/>
    <property type="match status" value="1"/>
</dbReference>
<dbReference type="GO" id="GO:0003700">
    <property type="term" value="F:DNA-binding transcription factor activity"/>
    <property type="evidence" value="ECO:0007669"/>
    <property type="project" value="InterPro"/>
</dbReference>
<dbReference type="Pfam" id="PF00126">
    <property type="entry name" value="HTH_1"/>
    <property type="match status" value="1"/>
</dbReference>
<dbReference type="GO" id="GO:0003677">
    <property type="term" value="F:DNA binding"/>
    <property type="evidence" value="ECO:0007669"/>
    <property type="project" value="UniProtKB-KW"/>
</dbReference>
<reference evidence="6" key="1">
    <citation type="submission" date="2017-09" db="EMBL/GenBank/DDBJ databases">
        <title>Complete Genome Sequence of ansamitocin-producing Bacterium Actinosynnema pretiosum X47.</title>
        <authorList>
            <person name="Cao G."/>
            <person name="Zong G."/>
            <person name="Zhong C."/>
            <person name="Fu J."/>
        </authorList>
    </citation>
    <scope>NUCLEOTIDE SEQUENCE [LARGE SCALE GENOMIC DNA]</scope>
    <source>
        <strain evidence="6">X47</strain>
    </source>
</reference>
<dbReference type="InterPro" id="IPR036388">
    <property type="entry name" value="WH-like_DNA-bd_sf"/>
</dbReference>
<dbReference type="PANTHER" id="PTHR30346:SF0">
    <property type="entry name" value="HCA OPERON TRANSCRIPTIONAL ACTIVATOR HCAR"/>
    <property type="match status" value="1"/>
</dbReference>
<keyword evidence="7" id="KW-1185">Reference proteome</keyword>
<evidence type="ECO:0000256" key="2">
    <source>
        <dbReference type="ARBA" id="ARBA00023015"/>
    </source>
</evidence>
<evidence type="ECO:0000259" key="5">
    <source>
        <dbReference type="PROSITE" id="PS50931"/>
    </source>
</evidence>
<sequence>MRVCETFEASVVPVELRHLRYFVAIAEEQSFRRAAERLHLSQPPLSRQMKDLQEELGVALFEQAGRGVRLTAAGKVFAERARGVLAGVDAAVEEVRDVARGRRGAVAIGFEQGATFTGALASLMAAFRRRAPRVALQLVPMGGAEQWAALRDGTIALACGSHPPDAADLSCLELTSDHLGLLVALDHPLASRAEVRLRDLAGERIVLGPREVDPRLHAQLAAAARNVDLGAITEVADLEVLLALVAIGDGVTLLARRTAALVTPVTSVVWLPIADLDVRLADVAVWRTRDADLPVVRALVECAREVRRC</sequence>
<proteinExistence type="inferred from homology"/>
<dbReference type="FunFam" id="1.10.10.10:FF:000001">
    <property type="entry name" value="LysR family transcriptional regulator"/>
    <property type="match status" value="1"/>
</dbReference>
<dbReference type="InterPro" id="IPR000847">
    <property type="entry name" value="LysR_HTH_N"/>
</dbReference>
<keyword evidence="4" id="KW-0804">Transcription</keyword>
<accession>A0A290Z6H8</accession>
<evidence type="ECO:0000256" key="1">
    <source>
        <dbReference type="ARBA" id="ARBA00009437"/>
    </source>
</evidence>
<dbReference type="PROSITE" id="PS50931">
    <property type="entry name" value="HTH_LYSR"/>
    <property type="match status" value="1"/>
</dbReference>
<feature type="domain" description="HTH lysR-type" evidence="5">
    <location>
        <begin position="14"/>
        <end position="71"/>
    </location>
</feature>
<evidence type="ECO:0000256" key="4">
    <source>
        <dbReference type="ARBA" id="ARBA00023163"/>
    </source>
</evidence>
<dbReference type="Proteomes" id="UP000218505">
    <property type="component" value="Chromosome"/>
</dbReference>
<dbReference type="KEGG" id="apre:CNX65_15825"/>
<dbReference type="CDD" id="cd08414">
    <property type="entry name" value="PBP2_LTTR_aromatics_like"/>
    <property type="match status" value="1"/>
</dbReference>
<keyword evidence="3" id="KW-0238">DNA-binding</keyword>
<evidence type="ECO:0000256" key="3">
    <source>
        <dbReference type="ARBA" id="ARBA00023125"/>
    </source>
</evidence>
<comment type="similarity">
    <text evidence="1">Belongs to the LysR transcriptional regulatory family.</text>
</comment>
<dbReference type="Gene3D" id="3.40.190.10">
    <property type="entry name" value="Periplasmic binding protein-like II"/>
    <property type="match status" value="2"/>
</dbReference>
<dbReference type="Pfam" id="PF03466">
    <property type="entry name" value="LysR_substrate"/>
    <property type="match status" value="1"/>
</dbReference>
<gene>
    <name evidence="6" type="ORF">CNX65_15825</name>
</gene>
<dbReference type="AlphaFoldDB" id="A0A290Z6H8"/>
<keyword evidence="2" id="KW-0805">Transcription regulation</keyword>
<dbReference type="GO" id="GO:0032993">
    <property type="term" value="C:protein-DNA complex"/>
    <property type="evidence" value="ECO:0007669"/>
    <property type="project" value="TreeGrafter"/>
</dbReference>
<dbReference type="PRINTS" id="PR00039">
    <property type="entry name" value="HTHLYSR"/>
</dbReference>
<evidence type="ECO:0000313" key="6">
    <source>
        <dbReference type="EMBL" id="ATE54579.1"/>
    </source>
</evidence>
<dbReference type="EMBL" id="CP023445">
    <property type="protein sequence ID" value="ATE54579.1"/>
    <property type="molecule type" value="Genomic_DNA"/>
</dbReference>